<gene>
    <name evidence="1" type="ORF">PAHAL_3G418500</name>
</gene>
<dbReference type="Proteomes" id="UP000243499">
    <property type="component" value="Chromosome 3"/>
</dbReference>
<dbReference type="EMBL" id="CM008048">
    <property type="protein sequence ID" value="PVH62865.1"/>
    <property type="molecule type" value="Genomic_DNA"/>
</dbReference>
<accession>A0A2T8KL00</accession>
<dbReference type="AlphaFoldDB" id="A0A2T8KL00"/>
<dbReference type="Gramene" id="PVH62865">
    <property type="protein sequence ID" value="PVH62865"/>
    <property type="gene ID" value="PAHAL_3G418500"/>
</dbReference>
<reference evidence="1" key="1">
    <citation type="submission" date="2018-04" db="EMBL/GenBank/DDBJ databases">
        <title>WGS assembly of Panicum hallii.</title>
        <authorList>
            <person name="Lovell J."/>
            <person name="Jenkins J."/>
            <person name="Lowry D."/>
            <person name="Mamidi S."/>
            <person name="Sreedasyam A."/>
            <person name="Weng X."/>
            <person name="Barry K."/>
            <person name="Bonette J."/>
            <person name="Campitelli B."/>
            <person name="Daum C."/>
            <person name="Gordon S."/>
            <person name="Gould B."/>
            <person name="Lipzen A."/>
            <person name="Macqueen A."/>
            <person name="Palacio-Mejia J."/>
            <person name="Plott C."/>
            <person name="Shakirov E."/>
            <person name="Shu S."/>
            <person name="Yoshinaga Y."/>
            <person name="Zane M."/>
            <person name="Rokhsar D."/>
            <person name="Grimwood J."/>
            <person name="Schmutz J."/>
            <person name="Juenger T."/>
        </authorList>
    </citation>
    <scope>NUCLEOTIDE SEQUENCE [LARGE SCALE GENOMIC DNA]</scope>
    <source>
        <strain evidence="1">FIL2</strain>
    </source>
</reference>
<sequence length="42" mass="4784">MTGAVQVVPEEMLGRMLEAGCKLEEKIFMQAFMFVLCLSSWE</sequence>
<protein>
    <submittedName>
        <fullName evidence="1">Uncharacterized protein</fullName>
    </submittedName>
</protein>
<evidence type="ECO:0000313" key="1">
    <source>
        <dbReference type="EMBL" id="PVH62865.1"/>
    </source>
</evidence>
<name>A0A2T8KL00_9POAL</name>
<organism evidence="1">
    <name type="scientific">Panicum hallii</name>
    <dbReference type="NCBI Taxonomy" id="206008"/>
    <lineage>
        <taxon>Eukaryota</taxon>
        <taxon>Viridiplantae</taxon>
        <taxon>Streptophyta</taxon>
        <taxon>Embryophyta</taxon>
        <taxon>Tracheophyta</taxon>
        <taxon>Spermatophyta</taxon>
        <taxon>Magnoliopsida</taxon>
        <taxon>Liliopsida</taxon>
        <taxon>Poales</taxon>
        <taxon>Poaceae</taxon>
        <taxon>PACMAD clade</taxon>
        <taxon>Panicoideae</taxon>
        <taxon>Panicodae</taxon>
        <taxon>Paniceae</taxon>
        <taxon>Panicinae</taxon>
        <taxon>Panicum</taxon>
        <taxon>Panicum sect. Panicum</taxon>
    </lineage>
</organism>
<proteinExistence type="predicted"/>